<dbReference type="EMBL" id="LXQD01000002">
    <property type="protein sequence ID" value="RCJ42558.1"/>
    <property type="molecule type" value="Genomic_DNA"/>
</dbReference>
<dbReference type="InterPro" id="IPR036291">
    <property type="entry name" value="NAD(P)-bd_dom_sf"/>
</dbReference>
<dbReference type="GO" id="GO:0016491">
    <property type="term" value="F:oxidoreductase activity"/>
    <property type="evidence" value="ECO:0007669"/>
    <property type="project" value="UniProtKB-KW"/>
</dbReference>
<dbReference type="CDD" id="cd08255">
    <property type="entry name" value="2-desacetyl-2-hydroxyethyl_bacteriochlorophyllide_like"/>
    <property type="match status" value="1"/>
</dbReference>
<evidence type="ECO:0000256" key="4">
    <source>
        <dbReference type="ARBA" id="ARBA00022833"/>
    </source>
</evidence>
<reference evidence="7" key="1">
    <citation type="submission" date="2016-04" db="EMBL/GenBank/DDBJ databases">
        <authorList>
            <person name="Tabuchi Yagui T.R."/>
        </authorList>
    </citation>
    <scope>NUCLEOTIDE SEQUENCE [LARGE SCALE GENOMIC DNA]</scope>
    <source>
        <strain evidence="7">NIES-26</strain>
    </source>
</reference>
<evidence type="ECO:0000256" key="1">
    <source>
        <dbReference type="ARBA" id="ARBA00001947"/>
    </source>
</evidence>
<evidence type="ECO:0000259" key="6">
    <source>
        <dbReference type="SMART" id="SM00829"/>
    </source>
</evidence>
<dbReference type="Pfam" id="PF00107">
    <property type="entry name" value="ADH_zinc_N"/>
    <property type="match status" value="1"/>
</dbReference>
<dbReference type="Pfam" id="PF08240">
    <property type="entry name" value="ADH_N"/>
    <property type="match status" value="1"/>
</dbReference>
<keyword evidence="4" id="KW-0862">Zinc</keyword>
<keyword evidence="5" id="KW-0560">Oxidoreductase</keyword>
<evidence type="ECO:0000313" key="8">
    <source>
        <dbReference type="Proteomes" id="UP000252107"/>
    </source>
</evidence>
<dbReference type="Proteomes" id="UP000252107">
    <property type="component" value="Unassembled WGS sequence"/>
</dbReference>
<dbReference type="SUPFAM" id="SSF50129">
    <property type="entry name" value="GroES-like"/>
    <property type="match status" value="1"/>
</dbReference>
<dbReference type="PANTHER" id="PTHR43350:SF19">
    <property type="entry name" value="D-GULOSIDE 3-DEHYDROGENASE"/>
    <property type="match status" value="1"/>
</dbReference>
<feature type="domain" description="Enoyl reductase (ER)" evidence="6">
    <location>
        <begin position="10"/>
        <end position="334"/>
    </location>
</feature>
<dbReference type="InterPro" id="IPR013154">
    <property type="entry name" value="ADH-like_N"/>
</dbReference>
<evidence type="ECO:0000313" key="7">
    <source>
        <dbReference type="EMBL" id="RCJ42558.1"/>
    </source>
</evidence>
<evidence type="ECO:0000256" key="2">
    <source>
        <dbReference type="ARBA" id="ARBA00008072"/>
    </source>
</evidence>
<protein>
    <recommendedName>
        <fullName evidence="6">Enoyl reductase (ER) domain-containing protein</fullName>
    </recommendedName>
</protein>
<dbReference type="SMART" id="SM00829">
    <property type="entry name" value="PKS_ER"/>
    <property type="match status" value="1"/>
</dbReference>
<comment type="caution">
    <text evidence="7">The sequence shown here is derived from an EMBL/GenBank/DDBJ whole genome shotgun (WGS) entry which is preliminary data.</text>
</comment>
<proteinExistence type="inferred from homology"/>
<gene>
    <name evidence="7" type="ORF">A6770_34405</name>
</gene>
<dbReference type="AlphaFoldDB" id="A0A367S167"/>
<organism evidence="7 8">
    <name type="scientific">Nostoc minutum NIES-26</name>
    <dbReference type="NCBI Taxonomy" id="1844469"/>
    <lineage>
        <taxon>Bacteria</taxon>
        <taxon>Bacillati</taxon>
        <taxon>Cyanobacteriota</taxon>
        <taxon>Cyanophyceae</taxon>
        <taxon>Nostocales</taxon>
        <taxon>Nostocaceae</taxon>
        <taxon>Nostoc</taxon>
    </lineage>
</organism>
<dbReference type="InterPro" id="IPR020843">
    <property type="entry name" value="ER"/>
</dbReference>
<dbReference type="PANTHER" id="PTHR43350">
    <property type="entry name" value="NAD-DEPENDENT ALCOHOL DEHYDROGENASE"/>
    <property type="match status" value="1"/>
</dbReference>
<dbReference type="InterPro" id="IPR013149">
    <property type="entry name" value="ADH-like_C"/>
</dbReference>
<comment type="cofactor">
    <cofactor evidence="1">
        <name>Zn(2+)</name>
        <dbReference type="ChEBI" id="CHEBI:29105"/>
    </cofactor>
</comment>
<dbReference type="GO" id="GO:0046872">
    <property type="term" value="F:metal ion binding"/>
    <property type="evidence" value="ECO:0007669"/>
    <property type="project" value="UniProtKB-KW"/>
</dbReference>
<comment type="similarity">
    <text evidence="2">Belongs to the zinc-containing alcohol dehydrogenase family.</text>
</comment>
<evidence type="ECO:0000256" key="5">
    <source>
        <dbReference type="ARBA" id="ARBA00023002"/>
    </source>
</evidence>
<dbReference type="InterPro" id="IPR011032">
    <property type="entry name" value="GroES-like_sf"/>
</dbReference>
<dbReference type="Gene3D" id="3.40.50.720">
    <property type="entry name" value="NAD(P)-binding Rossmann-like Domain"/>
    <property type="match status" value="1"/>
</dbReference>
<name>A0A367S167_9NOSO</name>
<keyword evidence="3" id="KW-0479">Metal-binding</keyword>
<sequence>MKAVVANKDGKISIEEVALPQLQDGQIEIRTSCSLISPGTELHYVNEAAKSSTDHYLGYCASGYVEKVGNHVNGFSIGDRVIAMGWQYAIHAERICVPQRLCVVIPDSLPFDKAVFANLTATALHAIHRASLSKKERVLIIGAGLVGQLVAQCAQVYKSDVYLADISEGRLQAAKDAGIHKVFNPLKKALADSALNATNGKGFNTVFLCNTGDNTSIIQDSIRLLANSPDGQKRGKIIGVGRFKASIDFNVSMGNVDIRYASRCGTGYRDDDYVHGRLDYLPPPGEASVDSNLKACLNLIHEGKICMNSIHTHRIKFNDALFAYELFQNPDHVIGVTLHYE</sequence>
<accession>A0A367S167</accession>
<evidence type="ECO:0000256" key="3">
    <source>
        <dbReference type="ARBA" id="ARBA00022723"/>
    </source>
</evidence>
<dbReference type="Gene3D" id="3.90.180.10">
    <property type="entry name" value="Medium-chain alcohol dehydrogenases, catalytic domain"/>
    <property type="match status" value="2"/>
</dbReference>
<keyword evidence="8" id="KW-1185">Reference proteome</keyword>
<dbReference type="SUPFAM" id="SSF51735">
    <property type="entry name" value="NAD(P)-binding Rossmann-fold domains"/>
    <property type="match status" value="1"/>
</dbReference>